<dbReference type="Gene3D" id="1.10.10.60">
    <property type="entry name" value="Homeodomain-like"/>
    <property type="match status" value="2"/>
</dbReference>
<evidence type="ECO:0000259" key="5">
    <source>
        <dbReference type="PROSITE" id="PS50090"/>
    </source>
</evidence>
<sequence>MVRQSYLKKGTWSRDEDQKLIAYITRYGIWNWNECPDFLQGRRRNPNRLIHLQKTLGNRWSVIAARLPQRTDNDIKNYWNTRLKKRINLEDNNSASATTSATETNSGIEEKSSGADSSLLFGNIMLDSPVYATFSTLGSDLSVASFLEQARMIEGLDCEAMSQNSQLCHSHHQQYYDLLDYF</sequence>
<keyword evidence="8" id="KW-1185">Reference proteome</keyword>
<dbReference type="InterPro" id="IPR015495">
    <property type="entry name" value="Myb_TF_plants"/>
</dbReference>
<dbReference type="AlphaFoldDB" id="A0A0D2VFB2"/>
<dbReference type="Proteomes" id="UP000032304">
    <property type="component" value="Chromosome 13"/>
</dbReference>
<dbReference type="EMBL" id="CM001752">
    <property type="protein sequence ID" value="KJB81399.1"/>
    <property type="molecule type" value="Genomic_DNA"/>
</dbReference>
<keyword evidence="3" id="KW-0539">Nucleus</keyword>
<feature type="region of interest" description="Disordered" evidence="4">
    <location>
        <begin position="93"/>
        <end position="113"/>
    </location>
</feature>
<evidence type="ECO:0000313" key="8">
    <source>
        <dbReference type="Proteomes" id="UP000032304"/>
    </source>
</evidence>
<dbReference type="OMA" id="IWNWNEC"/>
<dbReference type="PROSITE" id="PS50090">
    <property type="entry name" value="MYB_LIKE"/>
    <property type="match status" value="1"/>
</dbReference>
<evidence type="ECO:0000313" key="7">
    <source>
        <dbReference type="EMBL" id="KJB81399.1"/>
    </source>
</evidence>
<dbReference type="PROSITE" id="PS51294">
    <property type="entry name" value="HTH_MYB"/>
    <property type="match status" value="1"/>
</dbReference>
<reference evidence="7 8" key="1">
    <citation type="journal article" date="2012" name="Nature">
        <title>Repeated polyploidization of Gossypium genomes and the evolution of spinnable cotton fibres.</title>
        <authorList>
            <person name="Paterson A.H."/>
            <person name="Wendel J.F."/>
            <person name="Gundlach H."/>
            <person name="Guo H."/>
            <person name="Jenkins J."/>
            <person name="Jin D."/>
            <person name="Llewellyn D."/>
            <person name="Showmaker K.C."/>
            <person name="Shu S."/>
            <person name="Udall J."/>
            <person name="Yoo M.J."/>
            <person name="Byers R."/>
            <person name="Chen W."/>
            <person name="Doron-Faigenboim A."/>
            <person name="Duke M.V."/>
            <person name="Gong L."/>
            <person name="Grimwood J."/>
            <person name="Grover C."/>
            <person name="Grupp K."/>
            <person name="Hu G."/>
            <person name="Lee T.H."/>
            <person name="Li J."/>
            <person name="Lin L."/>
            <person name="Liu T."/>
            <person name="Marler B.S."/>
            <person name="Page J.T."/>
            <person name="Roberts A.W."/>
            <person name="Romanel E."/>
            <person name="Sanders W.S."/>
            <person name="Szadkowski E."/>
            <person name="Tan X."/>
            <person name="Tang H."/>
            <person name="Xu C."/>
            <person name="Wang J."/>
            <person name="Wang Z."/>
            <person name="Zhang D."/>
            <person name="Zhang L."/>
            <person name="Ashrafi H."/>
            <person name="Bedon F."/>
            <person name="Bowers J.E."/>
            <person name="Brubaker C.L."/>
            <person name="Chee P.W."/>
            <person name="Das S."/>
            <person name="Gingle A.R."/>
            <person name="Haigler C.H."/>
            <person name="Harker D."/>
            <person name="Hoffmann L.V."/>
            <person name="Hovav R."/>
            <person name="Jones D.C."/>
            <person name="Lemke C."/>
            <person name="Mansoor S."/>
            <person name="ur Rahman M."/>
            <person name="Rainville L.N."/>
            <person name="Rambani A."/>
            <person name="Reddy U.K."/>
            <person name="Rong J.K."/>
            <person name="Saranga Y."/>
            <person name="Scheffler B.E."/>
            <person name="Scheffler J.A."/>
            <person name="Stelly D.M."/>
            <person name="Triplett B.A."/>
            <person name="Van Deynze A."/>
            <person name="Vaslin M.F."/>
            <person name="Waghmare V.N."/>
            <person name="Walford S.A."/>
            <person name="Wright R.J."/>
            <person name="Zaki E.A."/>
            <person name="Zhang T."/>
            <person name="Dennis E.S."/>
            <person name="Mayer K.F."/>
            <person name="Peterson D.G."/>
            <person name="Rokhsar D.S."/>
            <person name="Wang X."/>
            <person name="Schmutz J."/>
        </authorList>
    </citation>
    <scope>NUCLEOTIDE SEQUENCE [LARGE SCALE GENOMIC DNA]</scope>
</reference>
<evidence type="ECO:0000256" key="3">
    <source>
        <dbReference type="ARBA" id="ARBA00023242"/>
    </source>
</evidence>
<dbReference type="Pfam" id="PF00249">
    <property type="entry name" value="Myb_DNA-binding"/>
    <property type="match status" value="2"/>
</dbReference>
<dbReference type="GO" id="GO:0005634">
    <property type="term" value="C:nucleus"/>
    <property type="evidence" value="ECO:0007669"/>
    <property type="project" value="UniProtKB-SubCell"/>
</dbReference>
<dbReference type="Gramene" id="KJB81399">
    <property type="protein sequence ID" value="KJB81399"/>
    <property type="gene ID" value="B456_013G143300"/>
</dbReference>
<dbReference type="InterPro" id="IPR009057">
    <property type="entry name" value="Homeodomain-like_sf"/>
</dbReference>
<dbReference type="CDD" id="cd00167">
    <property type="entry name" value="SANT"/>
    <property type="match status" value="1"/>
</dbReference>
<dbReference type="STRING" id="29730.A0A0D2VFB2"/>
<evidence type="ECO:0000259" key="6">
    <source>
        <dbReference type="PROSITE" id="PS51294"/>
    </source>
</evidence>
<proteinExistence type="predicted"/>
<dbReference type="eggNOG" id="KOG0048">
    <property type="taxonomic scope" value="Eukaryota"/>
</dbReference>
<dbReference type="InterPro" id="IPR017930">
    <property type="entry name" value="Myb_dom"/>
</dbReference>
<accession>A0A0D2VFB2</accession>
<protein>
    <submittedName>
        <fullName evidence="7">Uncharacterized protein</fullName>
    </submittedName>
</protein>
<feature type="domain" description="HTH myb-type" evidence="6">
    <location>
        <begin position="47"/>
        <end position="87"/>
    </location>
</feature>
<name>A0A0D2VFB2_GOSRA</name>
<dbReference type="PANTHER" id="PTHR10641:SF1244">
    <property type="entry name" value="TRICHOME DIFFERENTIATION PROTEIN GL1-LIKE"/>
    <property type="match status" value="1"/>
</dbReference>
<keyword evidence="2" id="KW-0238">DNA-binding</keyword>
<dbReference type="PANTHER" id="PTHR10641">
    <property type="entry name" value="MYB FAMILY TRANSCRIPTION FACTOR"/>
    <property type="match status" value="1"/>
</dbReference>
<comment type="subcellular location">
    <subcellularLocation>
        <location evidence="1">Nucleus</location>
    </subcellularLocation>
</comment>
<dbReference type="InterPro" id="IPR001005">
    <property type="entry name" value="SANT/Myb"/>
</dbReference>
<feature type="domain" description="Myb-like" evidence="5">
    <location>
        <begin position="4"/>
        <end position="83"/>
    </location>
</feature>
<dbReference type="GO" id="GO:0003677">
    <property type="term" value="F:DNA binding"/>
    <property type="evidence" value="ECO:0007669"/>
    <property type="project" value="UniProtKB-KW"/>
</dbReference>
<evidence type="ECO:0000256" key="1">
    <source>
        <dbReference type="ARBA" id="ARBA00004123"/>
    </source>
</evidence>
<dbReference type="SMART" id="SM00717">
    <property type="entry name" value="SANT"/>
    <property type="match status" value="1"/>
</dbReference>
<feature type="compositionally biased region" description="Low complexity" evidence="4">
    <location>
        <begin position="93"/>
        <end position="106"/>
    </location>
</feature>
<dbReference type="SUPFAM" id="SSF46689">
    <property type="entry name" value="Homeodomain-like"/>
    <property type="match status" value="1"/>
</dbReference>
<evidence type="ECO:0000256" key="2">
    <source>
        <dbReference type="ARBA" id="ARBA00023125"/>
    </source>
</evidence>
<evidence type="ECO:0000256" key="4">
    <source>
        <dbReference type="SAM" id="MobiDB-lite"/>
    </source>
</evidence>
<organism evidence="7 8">
    <name type="scientific">Gossypium raimondii</name>
    <name type="common">Peruvian cotton</name>
    <name type="synonym">Gossypium klotzschianum subsp. raimondii</name>
    <dbReference type="NCBI Taxonomy" id="29730"/>
    <lineage>
        <taxon>Eukaryota</taxon>
        <taxon>Viridiplantae</taxon>
        <taxon>Streptophyta</taxon>
        <taxon>Embryophyta</taxon>
        <taxon>Tracheophyta</taxon>
        <taxon>Spermatophyta</taxon>
        <taxon>Magnoliopsida</taxon>
        <taxon>eudicotyledons</taxon>
        <taxon>Gunneridae</taxon>
        <taxon>Pentapetalae</taxon>
        <taxon>rosids</taxon>
        <taxon>malvids</taxon>
        <taxon>Malvales</taxon>
        <taxon>Malvaceae</taxon>
        <taxon>Malvoideae</taxon>
        <taxon>Gossypium</taxon>
    </lineage>
</organism>
<gene>
    <name evidence="7" type="ORF">B456_013G143300</name>
</gene>